<reference evidence="5 6" key="1">
    <citation type="journal article" date="2010" name="Stand. Genomic Sci.">
        <title>Complete genome sequence of Segniliparus rotundus type strain (CDC 1076).</title>
        <authorList>
            <person name="Sikorski J."/>
            <person name="Lapidus A."/>
            <person name="Copeland A."/>
            <person name="Misra M."/>
            <person name="Glavina Del Rio T."/>
            <person name="Nolan M."/>
            <person name="Lucas S."/>
            <person name="Chen F."/>
            <person name="Tice H."/>
            <person name="Cheng J.F."/>
            <person name="Jando M."/>
            <person name="Schneider S."/>
            <person name="Bruce D."/>
            <person name="Goodwin L."/>
            <person name="Pitluck S."/>
            <person name="Liolios K."/>
            <person name="Mikhailova N."/>
            <person name="Pati A."/>
            <person name="Ivanova N."/>
            <person name="Mavromatis K."/>
            <person name="Chen A."/>
            <person name="Palaniappan K."/>
            <person name="Chertkov O."/>
            <person name="Land M."/>
            <person name="Hauser L."/>
            <person name="Chang Y.J."/>
            <person name="Jeffries C.D."/>
            <person name="Brettin T."/>
            <person name="Detter J.C."/>
            <person name="Han C."/>
            <person name="Rohde M."/>
            <person name="Goker M."/>
            <person name="Bristow J."/>
            <person name="Eisen J.A."/>
            <person name="Markowitz V."/>
            <person name="Hugenholtz P."/>
            <person name="Kyrpides N.C."/>
            <person name="Klenk H.P."/>
        </authorList>
    </citation>
    <scope>NUCLEOTIDE SEQUENCE [LARGE SCALE GENOMIC DNA]</scope>
    <source>
        <strain evidence="6">ATCC BAA-972 / CDC 1076 / CIP 108378 / DSM 44985 / JCM 13578</strain>
    </source>
</reference>
<evidence type="ECO:0000256" key="3">
    <source>
        <dbReference type="ARBA" id="ARBA00022840"/>
    </source>
</evidence>
<dbReference type="PANTHER" id="PTHR46268:SF27">
    <property type="entry name" value="UNIVERSAL STRESS PROTEIN RV2623"/>
    <property type="match status" value="1"/>
</dbReference>
<dbReference type="GO" id="GO:0005524">
    <property type="term" value="F:ATP binding"/>
    <property type="evidence" value="ECO:0007669"/>
    <property type="project" value="UniProtKB-KW"/>
</dbReference>
<dbReference type="PRINTS" id="PR01438">
    <property type="entry name" value="UNVRSLSTRESS"/>
</dbReference>
<dbReference type="InterPro" id="IPR006016">
    <property type="entry name" value="UspA"/>
</dbReference>
<keyword evidence="3" id="KW-0067">ATP-binding</keyword>
<dbReference type="Proteomes" id="UP000002247">
    <property type="component" value="Chromosome"/>
</dbReference>
<dbReference type="InterPro" id="IPR014729">
    <property type="entry name" value="Rossmann-like_a/b/a_fold"/>
</dbReference>
<organism evidence="5 6">
    <name type="scientific">Segniliparus rotundus (strain ATCC BAA-972 / CDC 1076 / CIP 108378 / DSM 44985 / JCM 13578)</name>
    <dbReference type="NCBI Taxonomy" id="640132"/>
    <lineage>
        <taxon>Bacteria</taxon>
        <taxon>Bacillati</taxon>
        <taxon>Actinomycetota</taxon>
        <taxon>Actinomycetes</taxon>
        <taxon>Mycobacteriales</taxon>
        <taxon>Segniliparaceae</taxon>
        <taxon>Segniliparus</taxon>
    </lineage>
</organism>
<dbReference type="RefSeq" id="WP_013139264.1">
    <property type="nucleotide sequence ID" value="NC_014168.1"/>
</dbReference>
<dbReference type="PANTHER" id="PTHR46268">
    <property type="entry name" value="STRESS RESPONSE PROTEIN NHAX"/>
    <property type="match status" value="1"/>
</dbReference>
<dbReference type="EMBL" id="CP001958">
    <property type="protein sequence ID" value="ADG98814.1"/>
    <property type="molecule type" value="Genomic_DNA"/>
</dbReference>
<dbReference type="Gene3D" id="3.40.50.620">
    <property type="entry name" value="HUPs"/>
    <property type="match status" value="2"/>
</dbReference>
<dbReference type="STRING" id="640132.Srot_2369"/>
<dbReference type="InterPro" id="IPR006015">
    <property type="entry name" value="Universal_stress_UspA"/>
</dbReference>
<dbReference type="SUPFAM" id="SSF52402">
    <property type="entry name" value="Adenine nucleotide alpha hydrolases-like"/>
    <property type="match status" value="2"/>
</dbReference>
<evidence type="ECO:0000259" key="4">
    <source>
        <dbReference type="Pfam" id="PF00582"/>
    </source>
</evidence>
<gene>
    <name evidence="5" type="ordered locus">Srot_2369</name>
</gene>
<keyword evidence="2" id="KW-0547">Nucleotide-binding</keyword>
<evidence type="ECO:0000313" key="5">
    <source>
        <dbReference type="EMBL" id="ADG98814.1"/>
    </source>
</evidence>
<dbReference type="eggNOG" id="COG0589">
    <property type="taxonomic scope" value="Bacteria"/>
</dbReference>
<dbReference type="Pfam" id="PF00582">
    <property type="entry name" value="Usp"/>
    <property type="match status" value="2"/>
</dbReference>
<evidence type="ECO:0000256" key="2">
    <source>
        <dbReference type="ARBA" id="ARBA00022741"/>
    </source>
</evidence>
<proteinExistence type="inferred from homology"/>
<keyword evidence="6" id="KW-1185">Reference proteome</keyword>
<dbReference type="OrthoDB" id="3174546at2"/>
<protein>
    <submittedName>
        <fullName evidence="5">UspA domain protein</fullName>
    </submittedName>
</protein>
<name>D6ZAS8_SEGRD</name>
<evidence type="ECO:0000256" key="1">
    <source>
        <dbReference type="ARBA" id="ARBA00008791"/>
    </source>
</evidence>
<comment type="similarity">
    <text evidence="1">Belongs to the universal stress protein A family.</text>
</comment>
<evidence type="ECO:0000313" key="6">
    <source>
        <dbReference type="Proteomes" id="UP000002247"/>
    </source>
</evidence>
<accession>D6ZAS8</accession>
<dbReference type="KEGG" id="srt:Srot_2369"/>
<dbReference type="AlphaFoldDB" id="D6ZAS8"/>
<sequence length="315" mass="33251">MSTTEKSAILVGVDGSVAATLAVKWAASEAARRNAPLHFAHAVDYAGIASGFNLAFSQSFFDAMEDDSKAFLAEAEREARSVAPDVRVSVEQLAGPPVTALVESSKHALLTVVGARGSGGFAELIAGSMPIALAARGHSPVVVVRPPVGGGALTQPSGDHAPSAAGPVVLGVDGSPASEEAIAWAFEEASFRHAELVAMHAWAELPSPSIYTYGTEYIEDWDDAKNRHEEILAERLAGWQEKYPDVRVRREVVSWSPKETLIRHSQKAQLVVVGSRGRGEFASVLLGSVSHALIHHAACPVLIVHPCASPHGNRP</sequence>
<feature type="domain" description="UspA" evidence="4">
    <location>
        <begin position="9"/>
        <end position="145"/>
    </location>
</feature>
<dbReference type="HOGENOM" id="CLU_049301_2_3_11"/>
<feature type="domain" description="UspA" evidence="4">
    <location>
        <begin position="167"/>
        <end position="305"/>
    </location>
</feature>